<sequence length="345" mass="36342">MKALVYEGKNKYSVLERPKPALSEETDAIVKVSKTTICGTDLHILKGDVPSIPHGRVLGHEGLGTIESVGTGVSAFAPGDRVIISCITACGTCPYCRKGMPSHCTTGGWTLGNTIDGTQAEYVRIPHADASLYRIPRGVDEDALVMISDILPTSLECGTLNGQVKPGSTVAVVGAGPVGLSAVMTAQLFSPSTLISIDLDKNRLEVAKKLGATHTVVSGPDAVQEVMEITGGMGVDTAIEAVGMKPTFELCEEIIGVGGHIANIGVHGGVVDLHMEKLWDRNIGITTRLVDAVTSPMLIRLLEGGKLNAGALITHRYKFSEMEQAYDAFAAASQNKALKVIINID</sequence>
<dbReference type="CDD" id="cd08286">
    <property type="entry name" value="FDH_like_ADH2"/>
    <property type="match status" value="1"/>
</dbReference>
<reference evidence="6 7" key="1">
    <citation type="journal article" date="2016" name="Mol. Biol. Evol.">
        <title>Comparative Genomics of Early-Diverging Mushroom-Forming Fungi Provides Insights into the Origins of Lignocellulose Decay Capabilities.</title>
        <authorList>
            <person name="Nagy L.G."/>
            <person name="Riley R."/>
            <person name="Tritt A."/>
            <person name="Adam C."/>
            <person name="Daum C."/>
            <person name="Floudas D."/>
            <person name="Sun H."/>
            <person name="Yadav J.S."/>
            <person name="Pangilinan J."/>
            <person name="Larsson K.H."/>
            <person name="Matsuura K."/>
            <person name="Barry K."/>
            <person name="Labutti K."/>
            <person name="Kuo R."/>
            <person name="Ohm R.A."/>
            <person name="Bhattacharya S.S."/>
            <person name="Shirouzu T."/>
            <person name="Yoshinaga Y."/>
            <person name="Martin F.M."/>
            <person name="Grigoriev I.V."/>
            <person name="Hibbett D.S."/>
        </authorList>
    </citation>
    <scope>NUCLEOTIDE SEQUENCE [LARGE SCALE GENOMIC DNA]</scope>
    <source>
        <strain evidence="6 7">93-53</strain>
    </source>
</reference>
<evidence type="ECO:0000256" key="3">
    <source>
        <dbReference type="ARBA" id="ARBA00022723"/>
    </source>
</evidence>
<evidence type="ECO:0000313" key="7">
    <source>
        <dbReference type="Proteomes" id="UP000076871"/>
    </source>
</evidence>
<dbReference type="EMBL" id="KV427642">
    <property type="protein sequence ID" value="KZT03615.1"/>
    <property type="molecule type" value="Genomic_DNA"/>
</dbReference>
<dbReference type="InterPro" id="IPR013154">
    <property type="entry name" value="ADH-like_N"/>
</dbReference>
<dbReference type="OrthoDB" id="256333at2759"/>
<dbReference type="PANTHER" id="PTHR42813:SF4">
    <property type="entry name" value="NADP-DEPENDENT ISOPROPANOL DEHYDROGENASE"/>
    <property type="match status" value="1"/>
</dbReference>
<dbReference type="PANTHER" id="PTHR42813">
    <property type="entry name" value="ZINC-TYPE ALCOHOL DEHYDROGENASE-LIKE"/>
    <property type="match status" value="1"/>
</dbReference>
<dbReference type="SUPFAM" id="SSF51735">
    <property type="entry name" value="NAD(P)-binding Rossmann-fold domains"/>
    <property type="match status" value="1"/>
</dbReference>
<dbReference type="SUPFAM" id="SSF50129">
    <property type="entry name" value="GroES-like"/>
    <property type="match status" value="1"/>
</dbReference>
<gene>
    <name evidence="6" type="ORF">LAESUDRAFT_659186</name>
</gene>
<proteinExistence type="inferred from homology"/>
<dbReference type="GO" id="GO:0046872">
    <property type="term" value="F:metal ion binding"/>
    <property type="evidence" value="ECO:0007669"/>
    <property type="project" value="UniProtKB-KW"/>
</dbReference>
<dbReference type="InterPro" id="IPR020843">
    <property type="entry name" value="ER"/>
</dbReference>
<evidence type="ECO:0000256" key="1">
    <source>
        <dbReference type="ARBA" id="ARBA00001947"/>
    </source>
</evidence>
<dbReference type="InterPro" id="IPR013149">
    <property type="entry name" value="ADH-like_C"/>
</dbReference>
<dbReference type="Proteomes" id="UP000076871">
    <property type="component" value="Unassembled WGS sequence"/>
</dbReference>
<dbReference type="InParanoid" id="A0A165CWU8"/>
<dbReference type="Gene3D" id="3.40.50.720">
    <property type="entry name" value="NAD(P)-binding Rossmann-like Domain"/>
    <property type="match status" value="1"/>
</dbReference>
<feature type="domain" description="Enoyl reductase (ER)" evidence="5">
    <location>
        <begin position="13"/>
        <end position="342"/>
    </location>
</feature>
<dbReference type="InterPro" id="IPR036291">
    <property type="entry name" value="NAD(P)-bd_dom_sf"/>
</dbReference>
<organism evidence="6 7">
    <name type="scientific">Laetiporus sulphureus 93-53</name>
    <dbReference type="NCBI Taxonomy" id="1314785"/>
    <lineage>
        <taxon>Eukaryota</taxon>
        <taxon>Fungi</taxon>
        <taxon>Dikarya</taxon>
        <taxon>Basidiomycota</taxon>
        <taxon>Agaricomycotina</taxon>
        <taxon>Agaricomycetes</taxon>
        <taxon>Polyporales</taxon>
        <taxon>Laetiporus</taxon>
    </lineage>
</organism>
<keyword evidence="3" id="KW-0479">Metal-binding</keyword>
<dbReference type="Gene3D" id="3.90.180.10">
    <property type="entry name" value="Medium-chain alcohol dehydrogenases, catalytic domain"/>
    <property type="match status" value="1"/>
</dbReference>
<dbReference type="RefSeq" id="XP_040761355.1">
    <property type="nucleotide sequence ID" value="XM_040904792.1"/>
</dbReference>
<dbReference type="STRING" id="1314785.A0A165CWU8"/>
<comment type="similarity">
    <text evidence="2">Belongs to the zinc-containing alcohol dehydrogenase family.</text>
</comment>
<name>A0A165CWU8_9APHY</name>
<evidence type="ECO:0000259" key="5">
    <source>
        <dbReference type="SMART" id="SM00829"/>
    </source>
</evidence>
<comment type="cofactor">
    <cofactor evidence="1">
        <name>Zn(2+)</name>
        <dbReference type="ChEBI" id="CHEBI:29105"/>
    </cofactor>
</comment>
<accession>A0A165CWU8</accession>
<dbReference type="InterPro" id="IPR011032">
    <property type="entry name" value="GroES-like_sf"/>
</dbReference>
<keyword evidence="7" id="KW-1185">Reference proteome</keyword>
<dbReference type="AlphaFoldDB" id="A0A165CWU8"/>
<evidence type="ECO:0000256" key="2">
    <source>
        <dbReference type="ARBA" id="ARBA00008072"/>
    </source>
</evidence>
<dbReference type="Pfam" id="PF00107">
    <property type="entry name" value="ADH_zinc_N"/>
    <property type="match status" value="1"/>
</dbReference>
<dbReference type="Pfam" id="PF08240">
    <property type="entry name" value="ADH_N"/>
    <property type="match status" value="1"/>
</dbReference>
<dbReference type="GeneID" id="63821822"/>
<dbReference type="SMART" id="SM00829">
    <property type="entry name" value="PKS_ER"/>
    <property type="match status" value="1"/>
</dbReference>
<evidence type="ECO:0000313" key="6">
    <source>
        <dbReference type="EMBL" id="KZT03615.1"/>
    </source>
</evidence>
<protein>
    <submittedName>
        <fullName evidence="6">Alcohol dehydrogenase GroES domain protein</fullName>
    </submittedName>
</protein>
<dbReference type="GO" id="GO:0016491">
    <property type="term" value="F:oxidoreductase activity"/>
    <property type="evidence" value="ECO:0007669"/>
    <property type="project" value="InterPro"/>
</dbReference>
<keyword evidence="4" id="KW-0862">Zinc</keyword>
<evidence type="ECO:0000256" key="4">
    <source>
        <dbReference type="ARBA" id="ARBA00022833"/>
    </source>
</evidence>